<dbReference type="GO" id="GO:0003700">
    <property type="term" value="F:DNA-binding transcription factor activity"/>
    <property type="evidence" value="ECO:0007669"/>
    <property type="project" value="TreeGrafter"/>
</dbReference>
<evidence type="ECO:0000256" key="4">
    <source>
        <dbReference type="ARBA" id="ARBA00023163"/>
    </source>
</evidence>
<gene>
    <name evidence="6" type="ORF">CRIB_872</name>
</gene>
<keyword evidence="7" id="KW-1185">Reference proteome</keyword>
<keyword evidence="2" id="KW-0805">Transcription regulation</keyword>
<sequence>MKQNKNISIKQIAQLSGVSVATVSRVINNNGRFSEETRKKVMKIIDEYNYTTNMAAKSLRISKSKTIGLIVPDVNNVFFSELVSEIEKYFFSKGYSVFICNTNQDRAKEKSYFKSLDSKLVDGIICISAISIDPAEYIKRNIPIVFINNKDYKGYYYIESDHYKGGFCATEELINNGCKRIVLLTNNRNSSSVDNKINGFKNAMKKFNIPIFKELTLRLNLKNGSFEDAMQAINNLIDNNIEFDGIFATNEWRAHGALVALQQNNISVPDKVKIVGYDGTYVSKYCNPPITTIYQDKKSLAFESSELLLNLINEETVDNNKDIIIPIKLIKRKTT</sequence>
<dbReference type="AlphaFoldDB" id="A0A1V1I2H5"/>
<dbReference type="SMART" id="SM00354">
    <property type="entry name" value="HTH_LACI"/>
    <property type="match status" value="1"/>
</dbReference>
<dbReference type="InterPro" id="IPR001761">
    <property type="entry name" value="Peripla_BP/Lac1_sug-bd_dom"/>
</dbReference>
<evidence type="ECO:0000256" key="2">
    <source>
        <dbReference type="ARBA" id="ARBA00023015"/>
    </source>
</evidence>
<keyword evidence="3" id="KW-0238">DNA-binding</keyword>
<feature type="domain" description="HTH lacI-type" evidence="5">
    <location>
        <begin position="7"/>
        <end position="61"/>
    </location>
</feature>
<protein>
    <submittedName>
        <fullName evidence="6">HTH-type transcriptional repressor PurR</fullName>
    </submittedName>
</protein>
<proteinExistence type="predicted"/>
<dbReference type="Gene3D" id="1.10.260.40">
    <property type="entry name" value="lambda repressor-like DNA-binding domains"/>
    <property type="match status" value="1"/>
</dbReference>
<organism evidence="6 7">
    <name type="scientific">Romboutsia ilealis</name>
    <dbReference type="NCBI Taxonomy" id="1115758"/>
    <lineage>
        <taxon>Bacteria</taxon>
        <taxon>Bacillati</taxon>
        <taxon>Bacillota</taxon>
        <taxon>Clostridia</taxon>
        <taxon>Peptostreptococcales</taxon>
        <taxon>Peptostreptococcaceae</taxon>
        <taxon>Romboutsia</taxon>
    </lineage>
</organism>
<reference evidence="6 7" key="1">
    <citation type="submission" date="2014-04" db="EMBL/GenBank/DDBJ databases">
        <authorList>
            <person name="Hornung B.V."/>
        </authorList>
    </citation>
    <scope>NUCLEOTIDE SEQUENCE [LARGE SCALE GENOMIC DNA]</scope>
    <source>
        <strain evidence="6 7">CRIB</strain>
    </source>
</reference>
<evidence type="ECO:0000256" key="1">
    <source>
        <dbReference type="ARBA" id="ARBA00022491"/>
    </source>
</evidence>
<dbReference type="EMBL" id="LN555523">
    <property type="protein sequence ID" value="CED93624.1"/>
    <property type="molecule type" value="Genomic_DNA"/>
</dbReference>
<keyword evidence="4" id="KW-0804">Transcription</keyword>
<dbReference type="SUPFAM" id="SSF47413">
    <property type="entry name" value="lambda repressor-like DNA-binding domains"/>
    <property type="match status" value="1"/>
</dbReference>
<dbReference type="PANTHER" id="PTHR30146">
    <property type="entry name" value="LACI-RELATED TRANSCRIPTIONAL REPRESSOR"/>
    <property type="match status" value="1"/>
</dbReference>
<dbReference type="KEGG" id="ril:CRIB_872"/>
<accession>A0A1V1I2H5</accession>
<dbReference type="GO" id="GO:0000976">
    <property type="term" value="F:transcription cis-regulatory region binding"/>
    <property type="evidence" value="ECO:0007669"/>
    <property type="project" value="TreeGrafter"/>
</dbReference>
<evidence type="ECO:0000313" key="7">
    <source>
        <dbReference type="Proteomes" id="UP000245622"/>
    </source>
</evidence>
<dbReference type="PANTHER" id="PTHR30146:SF95">
    <property type="entry name" value="RIBOSE OPERON REPRESSOR"/>
    <property type="match status" value="1"/>
</dbReference>
<dbReference type="SUPFAM" id="SSF53822">
    <property type="entry name" value="Periplasmic binding protein-like I"/>
    <property type="match status" value="1"/>
</dbReference>
<evidence type="ECO:0000259" key="5">
    <source>
        <dbReference type="PROSITE" id="PS50932"/>
    </source>
</evidence>
<dbReference type="InterPro" id="IPR010982">
    <property type="entry name" value="Lambda_DNA-bd_dom_sf"/>
</dbReference>
<dbReference type="Gene3D" id="3.40.50.2300">
    <property type="match status" value="2"/>
</dbReference>
<dbReference type="InterPro" id="IPR000843">
    <property type="entry name" value="HTH_LacI"/>
</dbReference>
<dbReference type="Pfam" id="PF00356">
    <property type="entry name" value="LacI"/>
    <property type="match status" value="1"/>
</dbReference>
<dbReference type="GeneID" id="82205051"/>
<name>A0A1V1I2H5_9FIRM</name>
<evidence type="ECO:0000313" key="6">
    <source>
        <dbReference type="EMBL" id="CED93624.1"/>
    </source>
</evidence>
<dbReference type="Pfam" id="PF00532">
    <property type="entry name" value="Peripla_BP_1"/>
    <property type="match status" value="1"/>
</dbReference>
<dbReference type="InterPro" id="IPR028082">
    <property type="entry name" value="Peripla_BP_I"/>
</dbReference>
<dbReference type="RefSeq" id="WP_180703323.1">
    <property type="nucleotide sequence ID" value="NZ_LN555523.1"/>
</dbReference>
<dbReference type="CDD" id="cd06291">
    <property type="entry name" value="PBP1_Qymf-like"/>
    <property type="match status" value="1"/>
</dbReference>
<evidence type="ECO:0000256" key="3">
    <source>
        <dbReference type="ARBA" id="ARBA00023125"/>
    </source>
</evidence>
<dbReference type="PROSITE" id="PS50932">
    <property type="entry name" value="HTH_LACI_2"/>
    <property type="match status" value="1"/>
</dbReference>
<dbReference type="Proteomes" id="UP000245622">
    <property type="component" value="Chromosome 1"/>
</dbReference>
<dbReference type="CDD" id="cd01392">
    <property type="entry name" value="HTH_LacI"/>
    <property type="match status" value="1"/>
</dbReference>
<keyword evidence="1" id="KW-0678">Repressor</keyword>